<feature type="domain" description="Late embryogenesis abundant protein LEA-2 subgroup" evidence="7">
    <location>
        <begin position="75"/>
        <end position="105"/>
    </location>
</feature>
<protein>
    <submittedName>
        <fullName evidence="8">NDR1/HIN1-like protein 1</fullName>
    </submittedName>
</protein>
<evidence type="ECO:0000259" key="7">
    <source>
        <dbReference type="Pfam" id="PF03168"/>
    </source>
</evidence>
<organism evidence="8 9">
    <name type="scientific">Sesamum angolense</name>
    <dbReference type="NCBI Taxonomy" id="2727404"/>
    <lineage>
        <taxon>Eukaryota</taxon>
        <taxon>Viridiplantae</taxon>
        <taxon>Streptophyta</taxon>
        <taxon>Embryophyta</taxon>
        <taxon>Tracheophyta</taxon>
        <taxon>Spermatophyta</taxon>
        <taxon>Magnoliopsida</taxon>
        <taxon>eudicotyledons</taxon>
        <taxon>Gunneridae</taxon>
        <taxon>Pentapetalae</taxon>
        <taxon>asterids</taxon>
        <taxon>lamiids</taxon>
        <taxon>Lamiales</taxon>
        <taxon>Pedaliaceae</taxon>
        <taxon>Sesamum</taxon>
    </lineage>
</organism>
<dbReference type="InterPro" id="IPR044839">
    <property type="entry name" value="NDR1-like"/>
</dbReference>
<dbReference type="GO" id="GO:0005886">
    <property type="term" value="C:plasma membrane"/>
    <property type="evidence" value="ECO:0007669"/>
    <property type="project" value="TreeGrafter"/>
</dbReference>
<evidence type="ECO:0000256" key="2">
    <source>
        <dbReference type="ARBA" id="ARBA00022692"/>
    </source>
</evidence>
<keyword evidence="2 6" id="KW-0812">Transmembrane</keyword>
<dbReference type="InterPro" id="IPR004864">
    <property type="entry name" value="LEA_2"/>
</dbReference>
<reference evidence="8" key="1">
    <citation type="submission" date="2020-06" db="EMBL/GenBank/DDBJ databases">
        <authorList>
            <person name="Li T."/>
            <person name="Hu X."/>
            <person name="Zhang T."/>
            <person name="Song X."/>
            <person name="Zhang H."/>
            <person name="Dai N."/>
            <person name="Sheng W."/>
            <person name="Hou X."/>
            <person name="Wei L."/>
        </authorList>
    </citation>
    <scope>NUCLEOTIDE SEQUENCE</scope>
    <source>
        <strain evidence="8">K16</strain>
        <tissue evidence="8">Leaf</tissue>
    </source>
</reference>
<accession>A0AAE1XAR5</accession>
<evidence type="ECO:0000256" key="5">
    <source>
        <dbReference type="SAM" id="MobiDB-lite"/>
    </source>
</evidence>
<dbReference type="PANTHER" id="PTHR31415:SF130">
    <property type="entry name" value="NDR1_HIN1-LIKE PROTEIN 6"/>
    <property type="match status" value="1"/>
</dbReference>
<evidence type="ECO:0000313" key="9">
    <source>
        <dbReference type="Proteomes" id="UP001289374"/>
    </source>
</evidence>
<comment type="subcellular location">
    <subcellularLocation>
        <location evidence="1">Membrane</location>
        <topology evidence="1">Single-pass membrane protein</topology>
    </subcellularLocation>
</comment>
<keyword evidence="9" id="KW-1185">Reference proteome</keyword>
<gene>
    <name evidence="8" type="ORF">Sango_0425600</name>
</gene>
<dbReference type="Proteomes" id="UP001289374">
    <property type="component" value="Unassembled WGS sequence"/>
</dbReference>
<dbReference type="Pfam" id="PF03168">
    <property type="entry name" value="LEA_2"/>
    <property type="match status" value="1"/>
</dbReference>
<feature type="region of interest" description="Disordered" evidence="5">
    <location>
        <begin position="150"/>
        <end position="171"/>
    </location>
</feature>
<dbReference type="PANTHER" id="PTHR31415">
    <property type="entry name" value="OS05G0367900 PROTEIN"/>
    <property type="match status" value="1"/>
</dbReference>
<evidence type="ECO:0000256" key="3">
    <source>
        <dbReference type="ARBA" id="ARBA00022989"/>
    </source>
</evidence>
<dbReference type="EMBL" id="JACGWL010000002">
    <property type="protein sequence ID" value="KAK4408446.1"/>
    <property type="molecule type" value="Genomic_DNA"/>
</dbReference>
<reference evidence="8" key="2">
    <citation type="journal article" date="2024" name="Plant">
        <title>Genomic evolution and insights into agronomic trait innovations of Sesamum species.</title>
        <authorList>
            <person name="Miao H."/>
            <person name="Wang L."/>
            <person name="Qu L."/>
            <person name="Liu H."/>
            <person name="Sun Y."/>
            <person name="Le M."/>
            <person name="Wang Q."/>
            <person name="Wei S."/>
            <person name="Zheng Y."/>
            <person name="Lin W."/>
            <person name="Duan Y."/>
            <person name="Cao H."/>
            <person name="Xiong S."/>
            <person name="Wang X."/>
            <person name="Wei L."/>
            <person name="Li C."/>
            <person name="Ma Q."/>
            <person name="Ju M."/>
            <person name="Zhao R."/>
            <person name="Li G."/>
            <person name="Mu C."/>
            <person name="Tian Q."/>
            <person name="Mei H."/>
            <person name="Zhang T."/>
            <person name="Gao T."/>
            <person name="Zhang H."/>
        </authorList>
    </citation>
    <scope>NUCLEOTIDE SEQUENCE</scope>
    <source>
        <strain evidence="8">K16</strain>
    </source>
</reference>
<name>A0AAE1XAR5_9LAMI</name>
<evidence type="ECO:0000256" key="1">
    <source>
        <dbReference type="ARBA" id="ARBA00004167"/>
    </source>
</evidence>
<keyword evidence="3 6" id="KW-1133">Transmembrane helix</keyword>
<proteinExistence type="predicted"/>
<keyword evidence="4 6" id="KW-0472">Membrane</keyword>
<sequence>MPATSTTAGAAQRHSFPVRCIAGVLLSLILITGLAVLIIWLSVQPRKLRYSIEEGSISGFNLTNDRLTSNFHFVLRAENPNRRIPLYYDRIDVTVSYEDQKLSVNKCPPLLSAQEEYHAFGFGFGGEGCSAVWGCGPGFQNGAGLRECGLGREDPGQDQVQDWGFQDPSQA</sequence>
<dbReference type="AlphaFoldDB" id="A0AAE1XAR5"/>
<evidence type="ECO:0000256" key="6">
    <source>
        <dbReference type="SAM" id="Phobius"/>
    </source>
</evidence>
<evidence type="ECO:0000313" key="8">
    <source>
        <dbReference type="EMBL" id="KAK4408446.1"/>
    </source>
</evidence>
<dbReference type="GO" id="GO:0009506">
    <property type="term" value="C:plasmodesma"/>
    <property type="evidence" value="ECO:0007669"/>
    <property type="project" value="TreeGrafter"/>
</dbReference>
<evidence type="ECO:0000256" key="4">
    <source>
        <dbReference type="ARBA" id="ARBA00023136"/>
    </source>
</evidence>
<comment type="caution">
    <text evidence="8">The sequence shown here is derived from an EMBL/GenBank/DDBJ whole genome shotgun (WGS) entry which is preliminary data.</text>
</comment>
<feature type="transmembrane region" description="Helical" evidence="6">
    <location>
        <begin position="21"/>
        <end position="43"/>
    </location>
</feature>
<dbReference type="GO" id="GO:0098542">
    <property type="term" value="P:defense response to other organism"/>
    <property type="evidence" value="ECO:0007669"/>
    <property type="project" value="InterPro"/>
</dbReference>